<protein>
    <submittedName>
        <fullName evidence="1">Uncharacterized protein</fullName>
    </submittedName>
</protein>
<sequence>MWVPHIEQDGRIFVTDTSVSLAIKNQILETRIFEVIASMYDTSVITPMSRIK</sequence>
<reference evidence="2" key="1">
    <citation type="journal article" date="2011" name="Nat. Biotechnol.">
        <title>The genomic sequence of the Chinese hamster ovary (CHO)-K1 cell line.</title>
        <authorList>
            <person name="Xu X."/>
            <person name="Nagarajan H."/>
            <person name="Lewis N.E."/>
            <person name="Pan S."/>
            <person name="Cai Z."/>
            <person name="Liu X."/>
            <person name="Chen W."/>
            <person name="Xie M."/>
            <person name="Wang W."/>
            <person name="Hammond S."/>
            <person name="Andersen M.R."/>
            <person name="Neff N."/>
            <person name="Passarelli B."/>
            <person name="Koh W."/>
            <person name="Fan H.C."/>
            <person name="Wang J."/>
            <person name="Gui Y."/>
            <person name="Lee K.H."/>
            <person name="Betenbaugh M.J."/>
            <person name="Quake S.R."/>
            <person name="Famili I."/>
            <person name="Palsson B.O."/>
            <person name="Wang J."/>
        </authorList>
    </citation>
    <scope>NUCLEOTIDE SEQUENCE [LARGE SCALE GENOMIC DNA]</scope>
    <source>
        <strain evidence="2">CHO K1 cell line</strain>
    </source>
</reference>
<dbReference type="AlphaFoldDB" id="G3IBU7"/>
<evidence type="ECO:0000313" key="1">
    <source>
        <dbReference type="EMBL" id="EGW03534.1"/>
    </source>
</evidence>
<accession>G3IBU7</accession>
<name>G3IBU7_CRIGR</name>
<dbReference type="Proteomes" id="UP000001075">
    <property type="component" value="Unassembled WGS sequence"/>
</dbReference>
<organism evidence="1 2">
    <name type="scientific">Cricetulus griseus</name>
    <name type="common">Chinese hamster</name>
    <name type="synonym">Cricetulus barabensis griseus</name>
    <dbReference type="NCBI Taxonomy" id="10029"/>
    <lineage>
        <taxon>Eukaryota</taxon>
        <taxon>Metazoa</taxon>
        <taxon>Chordata</taxon>
        <taxon>Craniata</taxon>
        <taxon>Vertebrata</taxon>
        <taxon>Euteleostomi</taxon>
        <taxon>Mammalia</taxon>
        <taxon>Eutheria</taxon>
        <taxon>Euarchontoglires</taxon>
        <taxon>Glires</taxon>
        <taxon>Rodentia</taxon>
        <taxon>Myomorpha</taxon>
        <taxon>Muroidea</taxon>
        <taxon>Cricetidae</taxon>
        <taxon>Cricetinae</taxon>
        <taxon>Cricetulus</taxon>
    </lineage>
</organism>
<gene>
    <name evidence="1" type="ORF">I79_021130</name>
</gene>
<dbReference type="InParanoid" id="G3IBU7"/>
<dbReference type="EMBL" id="JH001854">
    <property type="protein sequence ID" value="EGW03534.1"/>
    <property type="molecule type" value="Genomic_DNA"/>
</dbReference>
<proteinExistence type="predicted"/>
<evidence type="ECO:0000313" key="2">
    <source>
        <dbReference type="Proteomes" id="UP000001075"/>
    </source>
</evidence>